<evidence type="ECO:0000313" key="17">
    <source>
        <dbReference type="Proteomes" id="UP000029579"/>
    </source>
</evidence>
<dbReference type="GO" id="GO:0008840">
    <property type="term" value="F:4-hydroxy-tetrahydrodipicolinate synthase activity"/>
    <property type="evidence" value="ECO:0007669"/>
    <property type="project" value="UniProtKB-UniRule"/>
</dbReference>
<dbReference type="AlphaFoldDB" id="A0A095X5A0"/>
<dbReference type="Gene3D" id="3.20.20.70">
    <property type="entry name" value="Aldolase class I"/>
    <property type="match status" value="1"/>
</dbReference>
<keyword evidence="10" id="KW-0704">Schiff base</keyword>
<dbReference type="InterPro" id="IPR013785">
    <property type="entry name" value="Aldolase_TIM"/>
</dbReference>
<dbReference type="CDD" id="cd00408">
    <property type="entry name" value="DHDPS-like"/>
    <property type="match status" value="1"/>
</dbReference>
<dbReference type="Proteomes" id="UP000029579">
    <property type="component" value="Unassembled WGS sequence"/>
</dbReference>
<dbReference type="InterPro" id="IPR020625">
    <property type="entry name" value="Schiff_base-form_aldolases_AS"/>
</dbReference>
<proteinExistence type="inferred from homology"/>
<dbReference type="PIRSF" id="PIRSF001365">
    <property type="entry name" value="DHDPS"/>
    <property type="match status" value="1"/>
</dbReference>
<keyword evidence="9 13" id="KW-0456">Lyase</keyword>
<dbReference type="GO" id="GO:0019877">
    <property type="term" value="P:diaminopimelate biosynthetic process"/>
    <property type="evidence" value="ECO:0007669"/>
    <property type="project" value="UniProtKB-KW"/>
</dbReference>
<evidence type="ECO:0000256" key="4">
    <source>
        <dbReference type="ARBA" id="ARBA00012086"/>
    </source>
</evidence>
<dbReference type="eggNOG" id="COG0329">
    <property type="taxonomic scope" value="Bacteria"/>
</dbReference>
<reference evidence="16 17" key="1">
    <citation type="submission" date="2014-07" db="EMBL/GenBank/DDBJ databases">
        <authorList>
            <person name="McCorrison J."/>
            <person name="Sanka R."/>
            <person name="Torralba M."/>
            <person name="Gillis M."/>
            <person name="Haft D.H."/>
            <person name="Methe B."/>
            <person name="Sutton G."/>
            <person name="Nelson K.E."/>
        </authorList>
    </citation>
    <scope>NUCLEOTIDE SEQUENCE [LARGE SCALE GENOMIC DNA]</scope>
    <source>
        <strain evidence="16 17">S7-1-13</strain>
    </source>
</reference>
<dbReference type="PROSITE" id="PS00666">
    <property type="entry name" value="DHDPS_2"/>
    <property type="match status" value="1"/>
</dbReference>
<evidence type="ECO:0000256" key="15">
    <source>
        <dbReference type="PIRSR" id="PIRSR001365-2"/>
    </source>
</evidence>
<dbReference type="Pfam" id="PF00701">
    <property type="entry name" value="DHDPS"/>
    <property type="match status" value="1"/>
</dbReference>
<dbReference type="RefSeq" id="WP_037326509.1">
    <property type="nucleotide sequence ID" value="NZ_JRMW01000021.1"/>
</dbReference>
<dbReference type="PRINTS" id="PR00146">
    <property type="entry name" value="DHPICSNTHASE"/>
</dbReference>
<feature type="active site" description="Schiff-base intermediate with substrate" evidence="14">
    <location>
        <position position="170"/>
    </location>
</feature>
<feature type="binding site" evidence="15">
    <location>
        <position position="213"/>
    </location>
    <ligand>
        <name>pyruvate</name>
        <dbReference type="ChEBI" id="CHEBI:15361"/>
    </ligand>
</feature>
<dbReference type="GO" id="GO:0009089">
    <property type="term" value="P:lysine biosynthetic process via diaminopimelate"/>
    <property type="evidence" value="ECO:0007669"/>
    <property type="project" value="UniProtKB-UniRule"/>
</dbReference>
<evidence type="ECO:0000256" key="5">
    <source>
        <dbReference type="ARBA" id="ARBA00022490"/>
    </source>
</evidence>
<evidence type="ECO:0000256" key="9">
    <source>
        <dbReference type="ARBA" id="ARBA00023239"/>
    </source>
</evidence>
<dbReference type="EC" id="4.3.3.7" evidence="4 12"/>
<dbReference type="InterPro" id="IPR002220">
    <property type="entry name" value="DapA-like"/>
</dbReference>
<name>A0A095X5A0_9FIRM</name>
<keyword evidence="5" id="KW-0963">Cytoplasm</keyword>
<dbReference type="PANTHER" id="PTHR12128">
    <property type="entry name" value="DIHYDRODIPICOLINATE SYNTHASE"/>
    <property type="match status" value="1"/>
</dbReference>
<dbReference type="InterPro" id="IPR005263">
    <property type="entry name" value="DapA"/>
</dbReference>
<sequence>MSFTCNIELNGIVVPIVTPVDENENIDEDRLRKQVNFVIEGGVNGILAFGSNGEFYSLNKEEMRQAFKIMVNEAKGRVPMFFGIGAIRTKTCIEYAKMAAELGADGISVIQPMFLKPTDEELYQHFKAIAESVPQTSMLLYNNPGRTGYKISTELVERLARDVDNIIGMKDSSGDITALSEFIRITKDLEFSVMGGKDTLIYPTLAMGGCGAVCSTANIMPELVCGIFQKYIDGDYQGSLEDQYKLNPIRLSMDLASFPVATKDMANLRGIDVGNPIKPSLPSSGAVLDRIVKAMTDGGLLE</sequence>
<evidence type="ECO:0000256" key="10">
    <source>
        <dbReference type="ARBA" id="ARBA00023270"/>
    </source>
</evidence>
<accession>A0A095X5A0</accession>
<dbReference type="PANTHER" id="PTHR12128:SF66">
    <property type="entry name" value="4-HYDROXY-2-OXOGLUTARATE ALDOLASE, MITOCHONDRIAL"/>
    <property type="match status" value="1"/>
</dbReference>
<evidence type="ECO:0000256" key="6">
    <source>
        <dbReference type="ARBA" id="ARBA00022605"/>
    </source>
</evidence>
<evidence type="ECO:0000256" key="8">
    <source>
        <dbReference type="ARBA" id="ARBA00023154"/>
    </source>
</evidence>
<evidence type="ECO:0000256" key="1">
    <source>
        <dbReference type="ARBA" id="ARBA00003294"/>
    </source>
</evidence>
<comment type="similarity">
    <text evidence="3 13">Belongs to the DapA family.</text>
</comment>
<dbReference type="OrthoDB" id="9782828at2"/>
<evidence type="ECO:0000256" key="12">
    <source>
        <dbReference type="NCBIfam" id="TIGR00674"/>
    </source>
</evidence>
<gene>
    <name evidence="16" type="ORF">HMPREF1630_01775</name>
</gene>
<keyword evidence="6" id="KW-0028">Amino-acid biosynthesis</keyword>
<protein>
    <recommendedName>
        <fullName evidence="4 12">4-hydroxy-tetrahydrodipicolinate synthase</fullName>
        <ecNumber evidence="4 12">4.3.3.7</ecNumber>
    </recommendedName>
</protein>
<evidence type="ECO:0000256" key="14">
    <source>
        <dbReference type="PIRSR" id="PIRSR001365-1"/>
    </source>
</evidence>
<evidence type="ECO:0000313" key="16">
    <source>
        <dbReference type="EMBL" id="KGF05018.1"/>
    </source>
</evidence>
<dbReference type="SUPFAM" id="SSF51569">
    <property type="entry name" value="Aldolase"/>
    <property type="match status" value="1"/>
</dbReference>
<dbReference type="SMART" id="SM01130">
    <property type="entry name" value="DHDPS"/>
    <property type="match status" value="1"/>
</dbReference>
<evidence type="ECO:0000256" key="2">
    <source>
        <dbReference type="ARBA" id="ARBA00005120"/>
    </source>
</evidence>
<comment type="caution">
    <text evidence="16">The sequence shown here is derived from an EMBL/GenBank/DDBJ whole genome shotgun (WGS) entry which is preliminary data.</text>
</comment>
<keyword evidence="8" id="KW-0457">Lysine biosynthesis</keyword>
<evidence type="ECO:0000256" key="13">
    <source>
        <dbReference type="PIRNR" id="PIRNR001365"/>
    </source>
</evidence>
<keyword evidence="7" id="KW-0220">Diaminopimelate biosynthesis</keyword>
<evidence type="ECO:0000256" key="3">
    <source>
        <dbReference type="ARBA" id="ARBA00007592"/>
    </source>
</evidence>
<evidence type="ECO:0000256" key="11">
    <source>
        <dbReference type="ARBA" id="ARBA00047836"/>
    </source>
</evidence>
<comment type="catalytic activity">
    <reaction evidence="11">
        <text>L-aspartate 4-semialdehyde + pyruvate = (2S,4S)-4-hydroxy-2,3,4,5-tetrahydrodipicolinate + H2O + H(+)</text>
        <dbReference type="Rhea" id="RHEA:34171"/>
        <dbReference type="ChEBI" id="CHEBI:15361"/>
        <dbReference type="ChEBI" id="CHEBI:15377"/>
        <dbReference type="ChEBI" id="CHEBI:15378"/>
        <dbReference type="ChEBI" id="CHEBI:67139"/>
        <dbReference type="ChEBI" id="CHEBI:537519"/>
        <dbReference type="EC" id="4.3.3.7"/>
    </reaction>
</comment>
<dbReference type="EMBL" id="JRMW01000021">
    <property type="protein sequence ID" value="KGF05018.1"/>
    <property type="molecule type" value="Genomic_DNA"/>
</dbReference>
<comment type="function">
    <text evidence="1">Catalyzes the condensation of (S)-aspartate-beta-semialdehyde [(S)-ASA] and pyruvate to 4-hydroxy-tetrahydrodipicolinate (HTPA).</text>
</comment>
<dbReference type="UniPathway" id="UPA00034">
    <property type="reaction ID" value="UER00017"/>
</dbReference>
<feature type="active site" description="Proton donor/acceptor" evidence="14">
    <location>
        <position position="141"/>
    </location>
</feature>
<comment type="pathway">
    <text evidence="2">Amino-acid biosynthesis; L-lysine biosynthesis via DAP pathway; (S)-tetrahydrodipicolinate from L-aspartate: step 3/4.</text>
</comment>
<evidence type="ECO:0000256" key="7">
    <source>
        <dbReference type="ARBA" id="ARBA00022915"/>
    </source>
</evidence>
<dbReference type="NCBIfam" id="TIGR00674">
    <property type="entry name" value="dapA"/>
    <property type="match status" value="1"/>
</dbReference>
<organism evidence="16 17">
    <name type="scientific">Anaerococcus lactolyticus S7-1-13</name>
    <dbReference type="NCBI Taxonomy" id="1284686"/>
    <lineage>
        <taxon>Bacteria</taxon>
        <taxon>Bacillati</taxon>
        <taxon>Bacillota</taxon>
        <taxon>Tissierellia</taxon>
        <taxon>Tissierellales</taxon>
        <taxon>Peptoniphilaceae</taxon>
        <taxon>Anaerococcus</taxon>
    </lineage>
</organism>